<reference evidence="1" key="2">
    <citation type="journal article" date="2015" name="Data Brief">
        <title>Shoot transcriptome of the giant reed, Arundo donax.</title>
        <authorList>
            <person name="Barrero R.A."/>
            <person name="Guerrero F.D."/>
            <person name="Moolhuijzen P."/>
            <person name="Goolsby J.A."/>
            <person name="Tidwell J."/>
            <person name="Bellgard S.E."/>
            <person name="Bellgard M.I."/>
        </authorList>
    </citation>
    <scope>NUCLEOTIDE SEQUENCE</scope>
    <source>
        <tissue evidence="1">Shoot tissue taken approximately 20 cm above the soil surface</tissue>
    </source>
</reference>
<evidence type="ECO:0000313" key="1">
    <source>
        <dbReference type="EMBL" id="JAE33519.1"/>
    </source>
</evidence>
<dbReference type="AlphaFoldDB" id="A0A0A9HCI0"/>
<sequence>MTNSDFIYHLRELMEVKLSRRGTSGAFDELSGMTKDFLTVLFQRRVHQFLRSNLELSISLDVAKLFPH</sequence>
<organism evidence="1">
    <name type="scientific">Arundo donax</name>
    <name type="common">Giant reed</name>
    <name type="synonym">Donax arundinaceus</name>
    <dbReference type="NCBI Taxonomy" id="35708"/>
    <lineage>
        <taxon>Eukaryota</taxon>
        <taxon>Viridiplantae</taxon>
        <taxon>Streptophyta</taxon>
        <taxon>Embryophyta</taxon>
        <taxon>Tracheophyta</taxon>
        <taxon>Spermatophyta</taxon>
        <taxon>Magnoliopsida</taxon>
        <taxon>Liliopsida</taxon>
        <taxon>Poales</taxon>
        <taxon>Poaceae</taxon>
        <taxon>PACMAD clade</taxon>
        <taxon>Arundinoideae</taxon>
        <taxon>Arundineae</taxon>
        <taxon>Arundo</taxon>
    </lineage>
</organism>
<accession>A0A0A9HCI0</accession>
<name>A0A0A9HCI0_ARUDO</name>
<reference evidence="1" key="1">
    <citation type="submission" date="2014-09" db="EMBL/GenBank/DDBJ databases">
        <authorList>
            <person name="Magalhaes I.L.F."/>
            <person name="Oliveira U."/>
            <person name="Santos F.R."/>
            <person name="Vidigal T.H.D.A."/>
            <person name="Brescovit A.D."/>
            <person name="Santos A.J."/>
        </authorList>
    </citation>
    <scope>NUCLEOTIDE SEQUENCE</scope>
    <source>
        <tissue evidence="1">Shoot tissue taken approximately 20 cm above the soil surface</tissue>
    </source>
</reference>
<dbReference type="EMBL" id="GBRH01164377">
    <property type="protein sequence ID" value="JAE33519.1"/>
    <property type="molecule type" value="Transcribed_RNA"/>
</dbReference>
<proteinExistence type="predicted"/>
<protein>
    <submittedName>
        <fullName evidence="1">Uncharacterized protein</fullName>
    </submittedName>
</protein>